<protein>
    <submittedName>
        <fullName evidence="2">Uncharacterized protein</fullName>
    </submittedName>
</protein>
<dbReference type="AlphaFoldDB" id="A0AAD9GZ96"/>
<keyword evidence="1" id="KW-0472">Membrane</keyword>
<feature type="transmembrane region" description="Helical" evidence="1">
    <location>
        <begin position="6"/>
        <end position="24"/>
    </location>
</feature>
<sequence>MSYLCGTIFSFVGFVFLVVVGSLLKLQPMYILNAKTPNSGANSCFEAAMLYAVAMVFCYTMWRKEKLRAGELDFLSDTFTLKRDRAYYGSEDSDEELPLAKNMSPHAAYGVNSRTYPHPAMISKSTKLFCITVIQSTSSRTRGRIHLVFLSS</sequence>
<keyword evidence="1" id="KW-0812">Transmembrane</keyword>
<dbReference type="EMBL" id="JASMQC010000002">
    <property type="protein sequence ID" value="KAK1947351.1"/>
    <property type="molecule type" value="Genomic_DNA"/>
</dbReference>
<proteinExistence type="predicted"/>
<accession>A0AAD9GZ96</accession>
<comment type="caution">
    <text evidence="2">The sequence shown here is derived from an EMBL/GenBank/DDBJ whole genome shotgun (WGS) entry which is preliminary data.</text>
</comment>
<evidence type="ECO:0000313" key="3">
    <source>
        <dbReference type="Proteomes" id="UP001259832"/>
    </source>
</evidence>
<organism evidence="2 3">
    <name type="scientific">Phytophthora citrophthora</name>
    <dbReference type="NCBI Taxonomy" id="4793"/>
    <lineage>
        <taxon>Eukaryota</taxon>
        <taxon>Sar</taxon>
        <taxon>Stramenopiles</taxon>
        <taxon>Oomycota</taxon>
        <taxon>Peronosporomycetes</taxon>
        <taxon>Peronosporales</taxon>
        <taxon>Peronosporaceae</taxon>
        <taxon>Phytophthora</taxon>
    </lineage>
</organism>
<name>A0AAD9GZ96_9STRA</name>
<gene>
    <name evidence="2" type="ORF">P3T76_001361</name>
</gene>
<keyword evidence="1" id="KW-1133">Transmembrane helix</keyword>
<keyword evidence="3" id="KW-1185">Reference proteome</keyword>
<reference evidence="2" key="1">
    <citation type="submission" date="2023-08" db="EMBL/GenBank/DDBJ databases">
        <title>Reference Genome Resource for the Citrus Pathogen Phytophthora citrophthora.</title>
        <authorList>
            <person name="Moller H."/>
            <person name="Coetzee B."/>
            <person name="Rose L.J."/>
            <person name="Van Niekerk J.M."/>
        </authorList>
    </citation>
    <scope>NUCLEOTIDE SEQUENCE</scope>
    <source>
        <strain evidence="2">STE-U-9442</strain>
    </source>
</reference>
<dbReference type="Proteomes" id="UP001259832">
    <property type="component" value="Unassembled WGS sequence"/>
</dbReference>
<evidence type="ECO:0000313" key="2">
    <source>
        <dbReference type="EMBL" id="KAK1947351.1"/>
    </source>
</evidence>
<evidence type="ECO:0000256" key="1">
    <source>
        <dbReference type="SAM" id="Phobius"/>
    </source>
</evidence>
<feature type="transmembrane region" description="Helical" evidence="1">
    <location>
        <begin position="44"/>
        <end position="62"/>
    </location>
</feature>